<name>E3BJF0_9VIBR</name>
<keyword evidence="3" id="KW-1185">Reference proteome</keyword>
<comment type="caution">
    <text evidence="2">The sequence shown here is derived from an EMBL/GenBank/DDBJ whole genome shotgun (WGS) entry which is preliminary data.</text>
</comment>
<dbReference type="OrthoDB" id="6659650at2"/>
<dbReference type="RefSeq" id="WP_009601151.1">
    <property type="nucleotide sequence ID" value="NZ_AEIU01000069.1"/>
</dbReference>
<sequence>MVHQVARFSDAYTAWEGWNLTTFDFKRDCLNQVQKTLFSKNAQWSAIMDYHIEHATRLLGETHHLVGPTGETNELYTAGRGVTLIIQEDIQDGARKAVLSQLTCALVAGNSVIVCSDDNQFSEMLESTFQEASFSLNVVQFVSHDAYQQLLDSDIRSIGYIGNQETERTLNRQLSKRPGAIVSLTSETDLEATPVAQDPNLSLRFITERTRTINITAVGGNATLLELGSETH</sequence>
<dbReference type="InterPro" id="IPR016161">
    <property type="entry name" value="Ald_DH/histidinol_DH"/>
</dbReference>
<evidence type="ECO:0000313" key="2">
    <source>
        <dbReference type="EMBL" id="EFP96719.1"/>
    </source>
</evidence>
<dbReference type="SUPFAM" id="SSF53720">
    <property type="entry name" value="ALDH-like"/>
    <property type="match status" value="1"/>
</dbReference>
<keyword evidence="1" id="KW-0560">Oxidoreductase</keyword>
<reference evidence="2 3" key="1">
    <citation type="journal article" date="2012" name="Int. J. Syst. Evol. Microbiol.">
        <title>Vibrio caribbeanicus sp. nov., isolated from the marine sponge Scleritoderma cyanea.</title>
        <authorList>
            <person name="Hoffmann M."/>
            <person name="Monday S.R."/>
            <person name="Allard M.W."/>
            <person name="Strain E.A."/>
            <person name="Whittaker P."/>
            <person name="Naum M."/>
            <person name="McCarthy P.J."/>
            <person name="Lopez J.V."/>
            <person name="Fischer M."/>
            <person name="Brown E.W."/>
        </authorList>
    </citation>
    <scope>NUCLEOTIDE SEQUENCE [LARGE SCALE GENOMIC DNA]</scope>
    <source>
        <strain evidence="2 3">ATCC BAA-2122</strain>
    </source>
</reference>
<organism evidence="2 3">
    <name type="scientific">Vibrio caribbeanicus ATCC BAA-2122</name>
    <dbReference type="NCBI Taxonomy" id="796620"/>
    <lineage>
        <taxon>Bacteria</taxon>
        <taxon>Pseudomonadati</taxon>
        <taxon>Pseudomonadota</taxon>
        <taxon>Gammaproteobacteria</taxon>
        <taxon>Vibrionales</taxon>
        <taxon>Vibrionaceae</taxon>
        <taxon>Vibrio</taxon>
    </lineage>
</organism>
<proteinExistence type="predicted"/>
<evidence type="ECO:0000313" key="3">
    <source>
        <dbReference type="Proteomes" id="UP000002943"/>
    </source>
</evidence>
<accession>E3BJF0</accession>
<protein>
    <recommendedName>
        <fullName evidence="4">1-pyrroline-5-carboxylate dehydrogenase</fullName>
    </recommendedName>
</protein>
<dbReference type="GO" id="GO:0016491">
    <property type="term" value="F:oxidoreductase activity"/>
    <property type="evidence" value="ECO:0007669"/>
    <property type="project" value="UniProtKB-KW"/>
</dbReference>
<dbReference type="InterPro" id="IPR016162">
    <property type="entry name" value="Ald_DH_N"/>
</dbReference>
<dbReference type="STRING" id="796620.VIBC2010_07114"/>
<evidence type="ECO:0008006" key="4">
    <source>
        <dbReference type="Google" id="ProtNLM"/>
    </source>
</evidence>
<dbReference type="Proteomes" id="UP000002943">
    <property type="component" value="Unassembled WGS sequence"/>
</dbReference>
<gene>
    <name evidence="2" type="ORF">VIBC2010_07114</name>
</gene>
<dbReference type="Gene3D" id="3.40.605.10">
    <property type="entry name" value="Aldehyde Dehydrogenase, Chain A, domain 1"/>
    <property type="match status" value="1"/>
</dbReference>
<dbReference type="eggNOG" id="COG4230">
    <property type="taxonomic scope" value="Bacteria"/>
</dbReference>
<dbReference type="EMBL" id="AEIU01000069">
    <property type="protein sequence ID" value="EFP96719.1"/>
    <property type="molecule type" value="Genomic_DNA"/>
</dbReference>
<dbReference type="AlphaFoldDB" id="E3BJF0"/>
<evidence type="ECO:0000256" key="1">
    <source>
        <dbReference type="ARBA" id="ARBA00023002"/>
    </source>
</evidence>